<feature type="compositionally biased region" description="Basic and acidic residues" evidence="1">
    <location>
        <begin position="19"/>
        <end position="28"/>
    </location>
</feature>
<sequence length="99" mass="11618">MVETKKKNKKKPAKKKKDTKKEKEKAEDRALDIRLKEAQLRDMKKKEKGNEIMIHDCGIQIKSNQHSLKELETIANRLAKEHKDFMVFRKKNQYPAGVG</sequence>
<reference evidence="2" key="1">
    <citation type="journal article" date="2014" name="Front. Microbiol.">
        <title>High frequency of phylogenetically diverse reductive dehalogenase-homologous genes in deep subseafloor sedimentary metagenomes.</title>
        <authorList>
            <person name="Kawai M."/>
            <person name="Futagami T."/>
            <person name="Toyoda A."/>
            <person name="Takaki Y."/>
            <person name="Nishi S."/>
            <person name="Hori S."/>
            <person name="Arai W."/>
            <person name="Tsubouchi T."/>
            <person name="Morono Y."/>
            <person name="Uchiyama I."/>
            <person name="Ito T."/>
            <person name="Fujiyama A."/>
            <person name="Inagaki F."/>
            <person name="Takami H."/>
        </authorList>
    </citation>
    <scope>NUCLEOTIDE SEQUENCE</scope>
    <source>
        <strain evidence="2">Expedition CK06-06</strain>
    </source>
</reference>
<protein>
    <submittedName>
        <fullName evidence="2">Uncharacterized protein</fullName>
    </submittedName>
</protein>
<comment type="caution">
    <text evidence="2">The sequence shown here is derived from an EMBL/GenBank/DDBJ whole genome shotgun (WGS) entry which is preliminary data.</text>
</comment>
<dbReference type="AlphaFoldDB" id="X1A0B5"/>
<dbReference type="EMBL" id="BART01015824">
    <property type="protein sequence ID" value="GAG75244.1"/>
    <property type="molecule type" value="Genomic_DNA"/>
</dbReference>
<name>X1A0B5_9ZZZZ</name>
<evidence type="ECO:0000313" key="2">
    <source>
        <dbReference type="EMBL" id="GAG75244.1"/>
    </source>
</evidence>
<feature type="region of interest" description="Disordered" evidence="1">
    <location>
        <begin position="1"/>
        <end position="28"/>
    </location>
</feature>
<organism evidence="2">
    <name type="scientific">marine sediment metagenome</name>
    <dbReference type="NCBI Taxonomy" id="412755"/>
    <lineage>
        <taxon>unclassified sequences</taxon>
        <taxon>metagenomes</taxon>
        <taxon>ecological metagenomes</taxon>
    </lineage>
</organism>
<gene>
    <name evidence="2" type="ORF">S01H4_30628</name>
</gene>
<feature type="compositionally biased region" description="Basic residues" evidence="1">
    <location>
        <begin position="1"/>
        <end position="18"/>
    </location>
</feature>
<proteinExistence type="predicted"/>
<evidence type="ECO:0000256" key="1">
    <source>
        <dbReference type="SAM" id="MobiDB-lite"/>
    </source>
</evidence>
<accession>X1A0B5</accession>